<comment type="catalytic activity">
    <reaction evidence="1">
        <text>ATP + protein L-histidine = ADP + protein N-phospho-L-histidine.</text>
        <dbReference type="EC" id="2.7.13.3"/>
    </reaction>
</comment>
<dbReference type="InterPro" id="IPR050482">
    <property type="entry name" value="Sensor_HK_TwoCompSys"/>
</dbReference>
<dbReference type="EC" id="2.7.13.3" evidence="2"/>
<dbReference type="RefSeq" id="WP_114547491.1">
    <property type="nucleotide sequence ID" value="NZ_PPTT01000032.1"/>
</dbReference>
<comment type="caution">
    <text evidence="11">The sequence shown here is derived from an EMBL/GenBank/DDBJ whole genome shotgun (WGS) entry which is preliminary data.</text>
</comment>
<dbReference type="SUPFAM" id="SSF55874">
    <property type="entry name" value="ATPase domain of HSP90 chaperone/DNA topoisomerase II/histidine kinase"/>
    <property type="match status" value="1"/>
</dbReference>
<dbReference type="Proteomes" id="UP000270112">
    <property type="component" value="Unassembled WGS sequence"/>
</dbReference>
<dbReference type="InterPro" id="IPR029016">
    <property type="entry name" value="GAF-like_dom_sf"/>
</dbReference>
<reference evidence="13" key="2">
    <citation type="submission" date="2018-05" db="EMBL/GenBank/DDBJ databases">
        <title>Genome Sequencing of selected type strains of the family Eggerthellaceae.</title>
        <authorList>
            <person name="Danylec N."/>
            <person name="Stoll D.A."/>
            <person name="Doetsch A."/>
            <person name="Huch M."/>
        </authorList>
    </citation>
    <scope>NUCLEOTIDE SEQUENCE [LARGE SCALE GENOMIC DNA]</scope>
    <source>
        <strain evidence="13">DSM 16107</strain>
    </source>
</reference>
<evidence type="ECO:0000313" key="12">
    <source>
        <dbReference type="Proteomes" id="UP000253817"/>
    </source>
</evidence>
<keyword evidence="6 11" id="KW-0418">Kinase</keyword>
<dbReference type="EMBL" id="QICC01000112">
    <property type="protein sequence ID" value="RNM40043.1"/>
    <property type="molecule type" value="Genomic_DNA"/>
</dbReference>
<dbReference type="Gene3D" id="3.30.565.10">
    <property type="entry name" value="Histidine kinase-like ATPase, C-terminal domain"/>
    <property type="match status" value="1"/>
</dbReference>
<dbReference type="InterPro" id="IPR003594">
    <property type="entry name" value="HATPase_dom"/>
</dbReference>
<reference evidence="11" key="3">
    <citation type="journal article" date="2019" name="Microbiol. Resour. Announc.">
        <title>Draft Genome Sequences of Type Strains of Gordonibacter faecihominis, Paraeggerthella hongkongensis, Parvibacter caecicola,Slackia equolifaciens, Slackia faecicanis, and Slackia isoflavoniconvertens.</title>
        <authorList>
            <person name="Danylec N."/>
            <person name="Stoll D.A."/>
            <person name="Dotsch A."/>
            <person name="Huch M."/>
        </authorList>
    </citation>
    <scope>NUCLEOTIDE SEQUENCE</scope>
    <source>
        <strain evidence="11">DSM 16107</strain>
    </source>
</reference>
<dbReference type="OrthoDB" id="144293at2"/>
<keyword evidence="7" id="KW-0067">ATP-binding</keyword>
<dbReference type="InterPro" id="IPR036890">
    <property type="entry name" value="HATPase_C_sf"/>
</dbReference>
<dbReference type="InterPro" id="IPR011712">
    <property type="entry name" value="Sig_transdc_His_kin_sub3_dim/P"/>
</dbReference>
<evidence type="ECO:0000313" key="11">
    <source>
        <dbReference type="EMBL" id="RNM40043.1"/>
    </source>
</evidence>
<evidence type="ECO:0000256" key="7">
    <source>
        <dbReference type="ARBA" id="ARBA00022840"/>
    </source>
</evidence>
<dbReference type="GO" id="GO:0000155">
    <property type="term" value="F:phosphorelay sensor kinase activity"/>
    <property type="evidence" value="ECO:0007669"/>
    <property type="project" value="InterPro"/>
</dbReference>
<dbReference type="Gene3D" id="3.30.450.40">
    <property type="match status" value="1"/>
</dbReference>
<evidence type="ECO:0000256" key="5">
    <source>
        <dbReference type="ARBA" id="ARBA00022741"/>
    </source>
</evidence>
<evidence type="ECO:0000256" key="3">
    <source>
        <dbReference type="ARBA" id="ARBA00022553"/>
    </source>
</evidence>
<accession>A0A3N0IST1</accession>
<dbReference type="Pfam" id="PF02518">
    <property type="entry name" value="HATPase_c"/>
    <property type="match status" value="1"/>
</dbReference>
<evidence type="ECO:0000259" key="9">
    <source>
        <dbReference type="SMART" id="SM00387"/>
    </source>
</evidence>
<sequence length="394" mass="43344">MGASNFSEQDLAGERAEYAKAVNDLKERHGFDFVSIGLTAFIGAPLKWIYSAGATGERHRRIVLSPGHGIGGITIKAGKPMMFTNIDEEIDPREYSSYPIVFAEDLHSFCALPLTREGRVVAVLLCAFRTVSDRHEAVYRQAIEDLHGELCDLTVVSDDFMNFESIAAEKRADSQTNPIFVRSELSRVIAAQEDERKRISRELHDGIAQELLTMSFVLKRLAPHVDDEGTALLAEAGHDIDRILDELHNLSVELRPSALDHLGFVAALRSQAAVFERTYGSEIVFEGSLSCERFDQALETQAYRICQEAILNACKYSGSEQVIVTLEDTGGWLHVAVIDHGCGFNVEKPEVKGSGCGLVGMQERASVIGARLTMESSERGTTMTLVAPMHVVES</sequence>
<organism evidence="11 13">
    <name type="scientific">Eggerthella sinensis</name>
    <dbReference type="NCBI Taxonomy" id="242230"/>
    <lineage>
        <taxon>Bacteria</taxon>
        <taxon>Bacillati</taxon>
        <taxon>Actinomycetota</taxon>
        <taxon>Coriobacteriia</taxon>
        <taxon>Eggerthellales</taxon>
        <taxon>Eggerthellaceae</taxon>
        <taxon>Eggerthella</taxon>
    </lineage>
</organism>
<dbReference type="InterPro" id="IPR003018">
    <property type="entry name" value="GAF"/>
</dbReference>
<dbReference type="Proteomes" id="UP000253817">
    <property type="component" value="Unassembled WGS sequence"/>
</dbReference>
<dbReference type="PANTHER" id="PTHR24421:SF10">
    <property type="entry name" value="NITRATE_NITRITE SENSOR PROTEIN NARQ"/>
    <property type="match status" value="1"/>
</dbReference>
<gene>
    <name evidence="10" type="ORF">C1876_14800</name>
    <name evidence="11" type="ORF">DMP09_16105</name>
</gene>
<keyword evidence="5" id="KW-0547">Nucleotide-binding</keyword>
<dbReference type="Gene3D" id="1.20.5.1930">
    <property type="match status" value="1"/>
</dbReference>
<proteinExistence type="predicted"/>
<feature type="domain" description="Histidine kinase/HSP90-like ATPase" evidence="9">
    <location>
        <begin position="297"/>
        <end position="391"/>
    </location>
</feature>
<dbReference type="GO" id="GO:0016020">
    <property type="term" value="C:membrane"/>
    <property type="evidence" value="ECO:0007669"/>
    <property type="project" value="InterPro"/>
</dbReference>
<evidence type="ECO:0000256" key="1">
    <source>
        <dbReference type="ARBA" id="ARBA00000085"/>
    </source>
</evidence>
<dbReference type="AlphaFoldDB" id="A0A3N0IST1"/>
<protein>
    <recommendedName>
        <fullName evidence="2">histidine kinase</fullName>
        <ecNumber evidence="2">2.7.13.3</ecNumber>
    </recommendedName>
</protein>
<evidence type="ECO:0000313" key="10">
    <source>
        <dbReference type="EMBL" id="RDB66091.1"/>
    </source>
</evidence>
<dbReference type="SUPFAM" id="SSF55781">
    <property type="entry name" value="GAF domain-like"/>
    <property type="match status" value="1"/>
</dbReference>
<reference evidence="10 12" key="1">
    <citation type="journal article" date="2018" name="Elife">
        <title>Discovery and characterization of a prevalent human gut bacterial enzyme sufficient for the inactivation of a family of plant toxins.</title>
        <authorList>
            <person name="Koppel N."/>
            <person name="Bisanz J.E."/>
            <person name="Pandelia M.E."/>
            <person name="Turnbaugh P.J."/>
            <person name="Balskus E.P."/>
        </authorList>
    </citation>
    <scope>NUCLEOTIDE SEQUENCE [LARGE SCALE GENOMIC DNA]</scope>
    <source>
        <strain evidence="10 12">DSM 16107</strain>
    </source>
</reference>
<evidence type="ECO:0000256" key="8">
    <source>
        <dbReference type="ARBA" id="ARBA00023012"/>
    </source>
</evidence>
<name>A0A3N0IST1_9ACTN</name>
<dbReference type="GO" id="GO:0005524">
    <property type="term" value="F:ATP binding"/>
    <property type="evidence" value="ECO:0007669"/>
    <property type="project" value="UniProtKB-KW"/>
</dbReference>
<dbReference type="SMART" id="SM00387">
    <property type="entry name" value="HATPase_c"/>
    <property type="match status" value="1"/>
</dbReference>
<keyword evidence="4" id="KW-0808">Transferase</keyword>
<dbReference type="Pfam" id="PF07730">
    <property type="entry name" value="HisKA_3"/>
    <property type="match status" value="1"/>
</dbReference>
<keyword evidence="8" id="KW-0902">Two-component regulatory system</keyword>
<keyword evidence="3" id="KW-0597">Phosphoprotein</keyword>
<dbReference type="GO" id="GO:0046983">
    <property type="term" value="F:protein dimerization activity"/>
    <property type="evidence" value="ECO:0007669"/>
    <property type="project" value="InterPro"/>
</dbReference>
<evidence type="ECO:0000256" key="4">
    <source>
        <dbReference type="ARBA" id="ARBA00022679"/>
    </source>
</evidence>
<dbReference type="EMBL" id="PPTT01000032">
    <property type="protein sequence ID" value="RDB66091.1"/>
    <property type="molecule type" value="Genomic_DNA"/>
</dbReference>
<dbReference type="Pfam" id="PF01590">
    <property type="entry name" value="GAF"/>
    <property type="match status" value="1"/>
</dbReference>
<keyword evidence="12" id="KW-1185">Reference proteome</keyword>
<dbReference type="PANTHER" id="PTHR24421">
    <property type="entry name" value="NITRATE/NITRITE SENSOR PROTEIN NARX-RELATED"/>
    <property type="match status" value="1"/>
</dbReference>
<evidence type="ECO:0000256" key="2">
    <source>
        <dbReference type="ARBA" id="ARBA00012438"/>
    </source>
</evidence>
<dbReference type="CDD" id="cd16917">
    <property type="entry name" value="HATPase_UhpB-NarQ-NarX-like"/>
    <property type="match status" value="1"/>
</dbReference>
<evidence type="ECO:0000313" key="13">
    <source>
        <dbReference type="Proteomes" id="UP000270112"/>
    </source>
</evidence>
<evidence type="ECO:0000256" key="6">
    <source>
        <dbReference type="ARBA" id="ARBA00022777"/>
    </source>
</evidence>